<reference evidence="1" key="1">
    <citation type="submission" date="2015-10" db="EMBL/GenBank/DDBJ databases">
        <authorList>
            <person name="Gilbert D.G."/>
        </authorList>
    </citation>
    <scope>NUCLEOTIDE SEQUENCE</scope>
    <source>
        <strain evidence="1">Phyl III-seqv23</strain>
    </source>
</reference>
<dbReference type="EMBL" id="LN899821">
    <property type="protein sequence ID" value="CUV20427.1"/>
    <property type="molecule type" value="Genomic_DNA"/>
</dbReference>
<organism evidence="1">
    <name type="scientific">Ralstonia solanacearum</name>
    <name type="common">Pseudomonas solanacearum</name>
    <dbReference type="NCBI Taxonomy" id="305"/>
    <lineage>
        <taxon>Bacteria</taxon>
        <taxon>Pseudomonadati</taxon>
        <taxon>Pseudomonadota</taxon>
        <taxon>Betaproteobacteria</taxon>
        <taxon>Burkholderiales</taxon>
        <taxon>Burkholderiaceae</taxon>
        <taxon>Ralstonia</taxon>
        <taxon>Ralstonia solanacearum species complex</taxon>
    </lineage>
</organism>
<proteinExistence type="predicted"/>
<gene>
    <name evidence="1" type="ORF">PSS4_v1_1500022</name>
</gene>
<dbReference type="AlphaFoldDB" id="A0A0S4UDY6"/>
<dbReference type="InterPro" id="IPR032787">
    <property type="entry name" value="Prok-E2_D"/>
</dbReference>
<name>A0A0S4UDY6_RALSL</name>
<evidence type="ECO:0000313" key="1">
    <source>
        <dbReference type="EMBL" id="CUV20427.1"/>
    </source>
</evidence>
<accession>A0A0S4UDY6</accession>
<dbReference type="NCBIfam" id="TIGR03737">
    <property type="entry name" value="PRTRC_B"/>
    <property type="match status" value="1"/>
</dbReference>
<sequence length="240" mass="26425">MGQVTIAGTSNELKLSHAVLLYTTASPHTAVYATSHPVELLPEGPQILPGGPLSLGELSEFVEAAQTATAYRGFIEPHVLYLAPNTVAWWRPAAPRTIWFSAEKPIGTRHGVTAHPPLVFIVHERQWYVFALAKNERPAPNTPLHVAPYFNVWERGEICTGNVSLPDRPAPDALKAYETAFFDSRFTHPNHARITRHKDGGGALWAHLLDHPEITEFPATALLPRKETLTQAITRITAGD</sequence>
<dbReference type="InterPro" id="IPR022280">
    <property type="entry name" value="PRTRC_protein-B"/>
</dbReference>
<protein>
    <submittedName>
        <fullName evidence="1">Uncharacterized protein</fullName>
    </submittedName>
</protein>
<dbReference type="Pfam" id="PF14460">
    <property type="entry name" value="Prok-E2_D"/>
    <property type="match status" value="1"/>
</dbReference>